<keyword evidence="5 10" id="KW-0378">Hydrolase</keyword>
<keyword evidence="11" id="KW-1185">Reference proteome</keyword>
<evidence type="ECO:0000256" key="8">
    <source>
        <dbReference type="SAM" id="SignalP"/>
    </source>
</evidence>
<organism evidence="10 11">
    <name type="scientific">Aureliella helgolandensis</name>
    <dbReference type="NCBI Taxonomy" id="2527968"/>
    <lineage>
        <taxon>Bacteria</taxon>
        <taxon>Pseudomonadati</taxon>
        <taxon>Planctomycetota</taxon>
        <taxon>Planctomycetia</taxon>
        <taxon>Pirellulales</taxon>
        <taxon>Pirellulaceae</taxon>
        <taxon>Aureliella</taxon>
    </lineage>
</organism>
<feature type="signal peptide" evidence="8">
    <location>
        <begin position="1"/>
        <end position="28"/>
    </location>
</feature>
<keyword evidence="7" id="KW-0325">Glycoprotein</keyword>
<dbReference type="InterPro" id="IPR050738">
    <property type="entry name" value="Sulfatase"/>
</dbReference>
<evidence type="ECO:0000256" key="6">
    <source>
        <dbReference type="ARBA" id="ARBA00022837"/>
    </source>
</evidence>
<dbReference type="InterPro" id="IPR017850">
    <property type="entry name" value="Alkaline_phosphatase_core_sf"/>
</dbReference>
<dbReference type="GO" id="GO:0046872">
    <property type="term" value="F:metal ion binding"/>
    <property type="evidence" value="ECO:0007669"/>
    <property type="project" value="UniProtKB-KW"/>
</dbReference>
<dbReference type="PROSITE" id="PS00523">
    <property type="entry name" value="SULFATASE_1"/>
    <property type="match status" value="1"/>
</dbReference>
<dbReference type="Proteomes" id="UP000318017">
    <property type="component" value="Chromosome"/>
</dbReference>
<feature type="domain" description="Sulfatase N-terminal" evidence="9">
    <location>
        <begin position="31"/>
        <end position="351"/>
    </location>
</feature>
<evidence type="ECO:0000313" key="11">
    <source>
        <dbReference type="Proteomes" id="UP000318017"/>
    </source>
</evidence>
<dbReference type="KEGG" id="ahel:Q31a_61730"/>
<dbReference type="Gene3D" id="3.40.720.10">
    <property type="entry name" value="Alkaline Phosphatase, subunit A"/>
    <property type="match status" value="1"/>
</dbReference>
<keyword evidence="6" id="KW-0106">Calcium</keyword>
<dbReference type="RefSeq" id="WP_145085687.1">
    <property type="nucleotide sequence ID" value="NZ_CP036298.1"/>
</dbReference>
<dbReference type="PANTHER" id="PTHR42693:SF11">
    <property type="entry name" value="ARYLSULFATASE A"/>
    <property type="match status" value="1"/>
</dbReference>
<dbReference type="EMBL" id="CP036298">
    <property type="protein sequence ID" value="QDV27780.1"/>
    <property type="molecule type" value="Genomic_DNA"/>
</dbReference>
<dbReference type="SUPFAM" id="SSF53649">
    <property type="entry name" value="Alkaline phosphatase-like"/>
    <property type="match status" value="1"/>
</dbReference>
<sequence precursor="true">MNFHKCSTLLLALQAVLAALFAPNTVLATAPNVVVIFCDDLGYGDLSSFGHPSINTPRLDQMATEGMRWKNFYSAAPVCTPSRAALLTGRLPLRNGMCSNTRRVLFPDSTGGLPDSEITLAEMLRSSGYRTGCVGKWHLGHLPQFSPLQHGFDSYFGIPYSNDMDRTGDAPRGRHAIFEPETEYFNVPLLRDREILEQPADQTTITRRYTEEAIQFIQTPSEQPFFLYLAHSMPHVPLFRSPAFEGHSRRGLYGDVIEEIDWSVGQVLDAIRDSNLAENTLVIFTSDNGPWLSQDAHGGSAGLLREGKGTTWEGGMREPTIMWWPGTIEAGQATAAMGCTTDLLATCATLSGGQLPTDRVIDSVDLTPVLHDATANTRNELFYYRAYELMAVRMGPWKVHFQEQGSYGTEPKKLTKCAPPKLYHLEHDPSERYNIAQNYPEIVAQVEQLVEEHRKTLVPAPSQLENKP</sequence>
<dbReference type="GO" id="GO:0004065">
    <property type="term" value="F:arylsulfatase activity"/>
    <property type="evidence" value="ECO:0007669"/>
    <property type="project" value="UniProtKB-EC"/>
</dbReference>
<reference evidence="10 11" key="1">
    <citation type="submission" date="2019-02" db="EMBL/GenBank/DDBJ databases">
        <title>Deep-cultivation of Planctomycetes and their phenomic and genomic characterization uncovers novel biology.</title>
        <authorList>
            <person name="Wiegand S."/>
            <person name="Jogler M."/>
            <person name="Boedeker C."/>
            <person name="Pinto D."/>
            <person name="Vollmers J."/>
            <person name="Rivas-Marin E."/>
            <person name="Kohn T."/>
            <person name="Peeters S.H."/>
            <person name="Heuer A."/>
            <person name="Rast P."/>
            <person name="Oberbeckmann S."/>
            <person name="Bunk B."/>
            <person name="Jeske O."/>
            <person name="Meyerdierks A."/>
            <person name="Storesund J.E."/>
            <person name="Kallscheuer N."/>
            <person name="Luecker S."/>
            <person name="Lage O.M."/>
            <person name="Pohl T."/>
            <person name="Merkel B.J."/>
            <person name="Hornburger P."/>
            <person name="Mueller R.-W."/>
            <person name="Bruemmer F."/>
            <person name="Labrenz M."/>
            <person name="Spormann A.M."/>
            <person name="Op den Camp H."/>
            <person name="Overmann J."/>
            <person name="Amann R."/>
            <person name="Jetten M.S.M."/>
            <person name="Mascher T."/>
            <person name="Medema M.H."/>
            <person name="Devos D.P."/>
            <person name="Kaster A.-K."/>
            <person name="Ovreas L."/>
            <person name="Rohde M."/>
            <person name="Galperin M.Y."/>
            <person name="Jogler C."/>
        </authorList>
    </citation>
    <scope>NUCLEOTIDE SEQUENCE [LARGE SCALE GENOMIC DNA]</scope>
    <source>
        <strain evidence="10 11">Q31a</strain>
    </source>
</reference>
<evidence type="ECO:0000256" key="2">
    <source>
        <dbReference type="ARBA" id="ARBA00008779"/>
    </source>
</evidence>
<dbReference type="OrthoDB" id="9783154at2"/>
<gene>
    <name evidence="10" type="primary">atsA_61</name>
    <name evidence="10" type="ORF">Q31a_61730</name>
</gene>
<comment type="cofactor">
    <cofactor evidence="1">
        <name>Ca(2+)</name>
        <dbReference type="ChEBI" id="CHEBI:29108"/>
    </cofactor>
</comment>
<evidence type="ECO:0000256" key="3">
    <source>
        <dbReference type="ARBA" id="ARBA00022723"/>
    </source>
</evidence>
<evidence type="ECO:0000256" key="5">
    <source>
        <dbReference type="ARBA" id="ARBA00022801"/>
    </source>
</evidence>
<dbReference type="InterPro" id="IPR000917">
    <property type="entry name" value="Sulfatase_N"/>
</dbReference>
<dbReference type="EC" id="3.1.6.1" evidence="10"/>
<dbReference type="Pfam" id="PF00884">
    <property type="entry name" value="Sulfatase"/>
    <property type="match status" value="1"/>
</dbReference>
<name>A0A518GGS3_9BACT</name>
<dbReference type="Pfam" id="PF14707">
    <property type="entry name" value="Sulfatase_C"/>
    <property type="match status" value="1"/>
</dbReference>
<dbReference type="CDD" id="cd16026">
    <property type="entry name" value="GALNS_like"/>
    <property type="match status" value="1"/>
</dbReference>
<proteinExistence type="inferred from homology"/>
<dbReference type="InterPro" id="IPR024607">
    <property type="entry name" value="Sulfatase_CS"/>
</dbReference>
<dbReference type="PANTHER" id="PTHR42693">
    <property type="entry name" value="ARYLSULFATASE FAMILY MEMBER"/>
    <property type="match status" value="1"/>
</dbReference>
<evidence type="ECO:0000313" key="10">
    <source>
        <dbReference type="EMBL" id="QDV27780.1"/>
    </source>
</evidence>
<feature type="chain" id="PRO_5021841866" evidence="8">
    <location>
        <begin position="29"/>
        <end position="468"/>
    </location>
</feature>
<keyword evidence="3" id="KW-0479">Metal-binding</keyword>
<dbReference type="AlphaFoldDB" id="A0A518GGS3"/>
<evidence type="ECO:0000256" key="1">
    <source>
        <dbReference type="ARBA" id="ARBA00001913"/>
    </source>
</evidence>
<evidence type="ECO:0000259" key="9">
    <source>
        <dbReference type="Pfam" id="PF00884"/>
    </source>
</evidence>
<dbReference type="FunFam" id="3.40.720.10:FF:000023">
    <property type="entry name" value="Arylsulfatase A"/>
    <property type="match status" value="1"/>
</dbReference>
<keyword evidence="4 8" id="KW-0732">Signal</keyword>
<evidence type="ECO:0000256" key="7">
    <source>
        <dbReference type="ARBA" id="ARBA00023180"/>
    </source>
</evidence>
<accession>A0A518GGS3</accession>
<dbReference type="PROSITE" id="PS00149">
    <property type="entry name" value="SULFATASE_2"/>
    <property type="match status" value="1"/>
</dbReference>
<dbReference type="Gene3D" id="3.30.1120.10">
    <property type="match status" value="1"/>
</dbReference>
<protein>
    <submittedName>
        <fullName evidence="10">Arylsulfatase</fullName>
        <ecNumber evidence="10">3.1.6.1</ecNumber>
    </submittedName>
</protein>
<evidence type="ECO:0000256" key="4">
    <source>
        <dbReference type="ARBA" id="ARBA00022729"/>
    </source>
</evidence>
<comment type="similarity">
    <text evidence="2">Belongs to the sulfatase family.</text>
</comment>